<sequence>MSDLCLGLKDGSGAAVCPTDHAVAWSEVTATVPQARGGAEIAVKLIPGATYSVCFPDFPTGSPTPKFNAPGTGRQVTFVH</sequence>
<dbReference type="Proteomes" id="UP000007076">
    <property type="component" value="Chromosome"/>
</dbReference>
<keyword evidence="2" id="KW-1185">Reference proteome</keyword>
<evidence type="ECO:0000313" key="1">
    <source>
        <dbReference type="EMBL" id="BAJ25958.1"/>
    </source>
</evidence>
<dbReference type="KEGG" id="ksk:KSE_01070"/>
<organism evidence="1 2">
    <name type="scientific">Kitasatospora setae (strain ATCC 33774 / DSM 43861 / JCM 3304 / KCC A-0304 / NBRC 14216 / KM-6054)</name>
    <name type="common">Streptomyces setae</name>
    <dbReference type="NCBI Taxonomy" id="452652"/>
    <lineage>
        <taxon>Bacteria</taxon>
        <taxon>Bacillati</taxon>
        <taxon>Actinomycetota</taxon>
        <taxon>Actinomycetes</taxon>
        <taxon>Kitasatosporales</taxon>
        <taxon>Streptomycetaceae</taxon>
        <taxon>Kitasatospora</taxon>
    </lineage>
</organism>
<dbReference type="EMBL" id="AP010968">
    <property type="protein sequence ID" value="BAJ25958.1"/>
    <property type="molecule type" value="Genomic_DNA"/>
</dbReference>
<protein>
    <submittedName>
        <fullName evidence="1">Uncharacterized protein</fullName>
    </submittedName>
</protein>
<proteinExistence type="predicted"/>
<name>E4N427_KITSK</name>
<dbReference type="HOGENOM" id="CLU_176189_0_0_11"/>
<dbReference type="AlphaFoldDB" id="E4N427"/>
<dbReference type="PATRIC" id="fig|452652.3.peg.101"/>
<dbReference type="STRING" id="452652.KSE_01070"/>
<evidence type="ECO:0000313" key="2">
    <source>
        <dbReference type="Proteomes" id="UP000007076"/>
    </source>
</evidence>
<gene>
    <name evidence="1" type="ordered locus">KSE_01070</name>
</gene>
<reference evidence="1 2" key="1">
    <citation type="journal article" date="2010" name="DNA Res.">
        <title>Genome sequence of Kitasatospora setae NBRC 14216T: an evolutionary snapshot of the family Streptomycetaceae.</title>
        <authorList>
            <person name="Ichikawa N."/>
            <person name="Oguchi A."/>
            <person name="Ikeda H."/>
            <person name="Ishikawa J."/>
            <person name="Kitani S."/>
            <person name="Watanabe Y."/>
            <person name="Nakamura S."/>
            <person name="Katano Y."/>
            <person name="Kishi E."/>
            <person name="Sasagawa M."/>
            <person name="Ankai A."/>
            <person name="Fukui S."/>
            <person name="Hashimoto Y."/>
            <person name="Kamata S."/>
            <person name="Otoguro M."/>
            <person name="Tanikawa S."/>
            <person name="Nihira T."/>
            <person name="Horinouchi S."/>
            <person name="Ohnishi Y."/>
            <person name="Hayakawa M."/>
            <person name="Kuzuyama T."/>
            <person name="Arisawa A."/>
            <person name="Nomoto F."/>
            <person name="Miura H."/>
            <person name="Takahashi Y."/>
            <person name="Fujita N."/>
        </authorList>
    </citation>
    <scope>NUCLEOTIDE SEQUENCE [LARGE SCALE GENOMIC DNA]</scope>
    <source>
        <strain evidence="2">ATCC 33774 / DSM 43861 / JCM 3304 / KCC A-0304 / NBRC 14216 / KM-6054</strain>
    </source>
</reference>
<accession>E4N427</accession>
<dbReference type="RefSeq" id="WP_014133279.1">
    <property type="nucleotide sequence ID" value="NC_016109.1"/>
</dbReference>